<comment type="caution">
    <text evidence="1">The sequence shown here is derived from an EMBL/GenBank/DDBJ whole genome shotgun (WGS) entry which is preliminary data.</text>
</comment>
<proteinExistence type="predicted"/>
<evidence type="ECO:0000313" key="2">
    <source>
        <dbReference type="Proteomes" id="UP001217838"/>
    </source>
</evidence>
<name>A0ABT5BR28_9BACT</name>
<accession>A0ABT5BR28</accession>
<keyword evidence="2" id="KW-1185">Reference proteome</keyword>
<organism evidence="1 2">
    <name type="scientific">Nannocystis radixulma</name>
    <dbReference type="NCBI Taxonomy" id="2995305"/>
    <lineage>
        <taxon>Bacteria</taxon>
        <taxon>Pseudomonadati</taxon>
        <taxon>Myxococcota</taxon>
        <taxon>Polyangia</taxon>
        <taxon>Nannocystales</taxon>
        <taxon>Nannocystaceae</taxon>
        <taxon>Nannocystis</taxon>
    </lineage>
</organism>
<gene>
    <name evidence="1" type="ORF">POL58_50200</name>
</gene>
<reference evidence="1 2" key="1">
    <citation type="submission" date="2022-11" db="EMBL/GenBank/DDBJ databases">
        <title>Minimal conservation of predation-associated metabolite biosynthetic gene clusters underscores biosynthetic potential of Myxococcota including descriptions for ten novel species: Archangium lansinium sp. nov., Myxococcus landrumus sp. nov., Nannocystis bai.</title>
        <authorList>
            <person name="Ahearne A."/>
            <person name="Stevens C."/>
            <person name="Dowd S."/>
        </authorList>
    </citation>
    <scope>NUCLEOTIDE SEQUENCE [LARGE SCALE GENOMIC DNA]</scope>
    <source>
        <strain evidence="1 2">NCELM</strain>
    </source>
</reference>
<evidence type="ECO:0000313" key="1">
    <source>
        <dbReference type="EMBL" id="MDC0676004.1"/>
    </source>
</evidence>
<protein>
    <submittedName>
        <fullName evidence="1">Uncharacterized protein</fullName>
    </submittedName>
</protein>
<sequence>MIACLLPWTTTMTACDPPEEGADDEGFFADDEDLGEIRPRCAINGVWNKAAPLSLDKFTWQASMSGISPTNSYVSPCGIYYVIAATDVDNPETLVGDLYVEAIQADLITQAQCNTARFYYDIALKIDNQWVNFTEGYSAGHWNGFACDYGLTINWEEDPDAEIQHVQVAVRSQYTDASGVHYAKVGAKIGRR</sequence>
<dbReference type="EMBL" id="JAQNDN010000028">
    <property type="protein sequence ID" value="MDC0676004.1"/>
    <property type="molecule type" value="Genomic_DNA"/>
</dbReference>
<dbReference type="RefSeq" id="WP_272011701.1">
    <property type="nucleotide sequence ID" value="NZ_JAQNDN010000028.1"/>
</dbReference>
<dbReference type="Proteomes" id="UP001217838">
    <property type="component" value="Unassembled WGS sequence"/>
</dbReference>